<evidence type="ECO:0000259" key="1">
    <source>
        <dbReference type="PROSITE" id="PS51186"/>
    </source>
</evidence>
<dbReference type="AlphaFoldDB" id="A0A7W9KFJ5"/>
<proteinExistence type="predicted"/>
<dbReference type="PANTHER" id="PTHR43138">
    <property type="entry name" value="ACETYLTRANSFERASE, GNAT FAMILY"/>
    <property type="match status" value="1"/>
</dbReference>
<accession>A0A7W9KFJ5</accession>
<sequence>MLIRDAGDGDWPLIYPFFAEIVAEDKTYAFPDGLSLDEARGWWMETPPGRTVVAVDGDDILGSAKMGPNRPGRGSHVATASFMVDPRHRGRGVGRNLGLHVIEWVRSAGYRSIQFNAVVETNSTAVGLWHSLGFRTIGTVPEAFDHPDHGLVGLHVMWLDLSA</sequence>
<dbReference type="Pfam" id="PF00583">
    <property type="entry name" value="Acetyltransf_1"/>
    <property type="match status" value="1"/>
</dbReference>
<dbReference type="EMBL" id="JACHIR010000001">
    <property type="protein sequence ID" value="MBB5891707.1"/>
    <property type="molecule type" value="Genomic_DNA"/>
</dbReference>
<dbReference type="InterPro" id="IPR052742">
    <property type="entry name" value="Mito_N-acetyltransferase"/>
</dbReference>
<dbReference type="GO" id="GO:0016747">
    <property type="term" value="F:acyltransferase activity, transferring groups other than amino-acyl groups"/>
    <property type="evidence" value="ECO:0007669"/>
    <property type="project" value="InterPro"/>
</dbReference>
<dbReference type="PANTHER" id="PTHR43138:SF1">
    <property type="entry name" value="N-ACETYLTRANSFERASE ACA1"/>
    <property type="match status" value="1"/>
</dbReference>
<keyword evidence="2" id="KW-0808">Transferase</keyword>
<dbReference type="InterPro" id="IPR016181">
    <property type="entry name" value="Acyl_CoA_acyltransferase"/>
</dbReference>
<name>A0A7W9KFJ5_9PSEU</name>
<dbReference type="InterPro" id="IPR000182">
    <property type="entry name" value="GNAT_dom"/>
</dbReference>
<feature type="domain" description="N-acetyltransferase" evidence="1">
    <location>
        <begin position="1"/>
        <end position="162"/>
    </location>
</feature>
<dbReference type="RefSeq" id="WP_184862001.1">
    <property type="nucleotide sequence ID" value="NZ_BAAAWY010000006.1"/>
</dbReference>
<gene>
    <name evidence="2" type="ORF">BJ998_002903</name>
</gene>
<keyword evidence="3" id="KW-1185">Reference proteome</keyword>
<organism evidence="2 3">
    <name type="scientific">Kutzneria kofuensis</name>
    <dbReference type="NCBI Taxonomy" id="103725"/>
    <lineage>
        <taxon>Bacteria</taxon>
        <taxon>Bacillati</taxon>
        <taxon>Actinomycetota</taxon>
        <taxon>Actinomycetes</taxon>
        <taxon>Pseudonocardiales</taxon>
        <taxon>Pseudonocardiaceae</taxon>
        <taxon>Kutzneria</taxon>
    </lineage>
</organism>
<dbReference type="SUPFAM" id="SSF55729">
    <property type="entry name" value="Acyl-CoA N-acyltransferases (Nat)"/>
    <property type="match status" value="1"/>
</dbReference>
<comment type="caution">
    <text evidence="2">The sequence shown here is derived from an EMBL/GenBank/DDBJ whole genome shotgun (WGS) entry which is preliminary data.</text>
</comment>
<dbReference type="PROSITE" id="PS51186">
    <property type="entry name" value="GNAT"/>
    <property type="match status" value="1"/>
</dbReference>
<dbReference type="CDD" id="cd04301">
    <property type="entry name" value="NAT_SF"/>
    <property type="match status" value="1"/>
</dbReference>
<dbReference type="Proteomes" id="UP000585638">
    <property type="component" value="Unassembled WGS sequence"/>
</dbReference>
<protein>
    <submittedName>
        <fullName evidence="2">GNAT superfamily N-acetyltransferase</fullName>
    </submittedName>
</protein>
<dbReference type="Gene3D" id="3.40.630.30">
    <property type="match status" value="1"/>
</dbReference>
<reference evidence="2 3" key="1">
    <citation type="submission" date="2020-08" db="EMBL/GenBank/DDBJ databases">
        <title>Sequencing the genomes of 1000 actinobacteria strains.</title>
        <authorList>
            <person name="Klenk H.-P."/>
        </authorList>
    </citation>
    <scope>NUCLEOTIDE SEQUENCE [LARGE SCALE GENOMIC DNA]</scope>
    <source>
        <strain evidence="2 3">DSM 43851</strain>
    </source>
</reference>
<evidence type="ECO:0000313" key="2">
    <source>
        <dbReference type="EMBL" id="MBB5891707.1"/>
    </source>
</evidence>
<evidence type="ECO:0000313" key="3">
    <source>
        <dbReference type="Proteomes" id="UP000585638"/>
    </source>
</evidence>